<dbReference type="EMBL" id="CP133548">
    <property type="protein sequence ID" value="WMS89179.1"/>
    <property type="molecule type" value="Genomic_DNA"/>
</dbReference>
<dbReference type="InterPro" id="IPR010076">
    <property type="entry name" value="BioH"/>
</dbReference>
<feature type="binding site" evidence="5">
    <location>
        <position position="235"/>
    </location>
    <ligand>
        <name>substrate</name>
    </ligand>
</feature>
<keyword evidence="3 5" id="KW-0093">Biotin biosynthesis</keyword>
<feature type="active site" description="Nucleophile" evidence="5">
    <location>
        <position position="81"/>
    </location>
</feature>
<evidence type="ECO:0000313" key="7">
    <source>
        <dbReference type="EMBL" id="WMS89179.1"/>
    </source>
</evidence>
<dbReference type="AlphaFoldDB" id="A0AA51RX79"/>
<sequence length="260" mass="29064">MQPFFEQLGQGPNLVLLHGWGIHGGIFESLYPELSEHFRITNIDLPGFGRSPLPNGEYSLERVIEQVLSVAPDNAHYLGWSLGGLIASAISLHAPHRVDKLVTVASNLRFTQADDWPFAMKSEVMNNFMTMLDEDYESTLIRFLAIQTMGSPTQKEDIQRLKESVFIHGQPSLKALRGGLNILNQTDLRDKAADISHPWLRVYGRLDGLVPVKAAQQIGQLSPSSEESVFRKASHAPFLSHPTDFCHQLKVFLQHGEADE</sequence>
<comment type="catalytic activity">
    <reaction evidence="5">
        <text>6-carboxyhexanoyl-[ACP] methyl ester + H2O = 6-carboxyhexanoyl-[ACP] + methanol + H(+)</text>
        <dbReference type="Rhea" id="RHEA:42700"/>
        <dbReference type="Rhea" id="RHEA-COMP:9955"/>
        <dbReference type="Rhea" id="RHEA-COMP:10186"/>
        <dbReference type="ChEBI" id="CHEBI:15377"/>
        <dbReference type="ChEBI" id="CHEBI:15378"/>
        <dbReference type="ChEBI" id="CHEBI:17790"/>
        <dbReference type="ChEBI" id="CHEBI:78846"/>
        <dbReference type="ChEBI" id="CHEBI:82735"/>
        <dbReference type="EC" id="3.1.1.85"/>
    </reaction>
</comment>
<comment type="pathway">
    <text evidence="5">Cofactor biosynthesis; biotin biosynthesis.</text>
</comment>
<feature type="active site" evidence="5">
    <location>
        <position position="207"/>
    </location>
</feature>
<dbReference type="GO" id="GO:0009102">
    <property type="term" value="P:biotin biosynthetic process"/>
    <property type="evidence" value="ECO:0007669"/>
    <property type="project" value="UniProtKB-UniRule"/>
</dbReference>
<comment type="function">
    <text evidence="5">The physiological role of BioH is to remove the methyl group introduced by BioC when the pimeloyl moiety is complete. It allows to synthesize pimeloyl-ACP via the fatty acid synthetic pathway through the hydrolysis of the ester bonds of pimeloyl-ACP esters.</text>
</comment>
<dbReference type="PANTHER" id="PTHR43798:SF31">
    <property type="entry name" value="AB HYDROLASE SUPERFAMILY PROTEIN YCLE"/>
    <property type="match status" value="1"/>
</dbReference>
<dbReference type="PANTHER" id="PTHR43798">
    <property type="entry name" value="MONOACYLGLYCEROL LIPASE"/>
    <property type="match status" value="1"/>
</dbReference>
<accession>A0AA51RX79</accession>
<evidence type="ECO:0000256" key="3">
    <source>
        <dbReference type="ARBA" id="ARBA00022756"/>
    </source>
</evidence>
<keyword evidence="4 5" id="KW-0378">Hydrolase</keyword>
<feature type="binding site" evidence="5">
    <location>
        <begin position="143"/>
        <end position="147"/>
    </location>
    <ligand>
        <name>substrate</name>
    </ligand>
</feature>
<keyword evidence="8" id="KW-1185">Reference proteome</keyword>
<dbReference type="RefSeq" id="WP_309204444.1">
    <property type="nucleotide sequence ID" value="NZ_CP133548.1"/>
</dbReference>
<feature type="domain" description="AB hydrolase-1" evidence="6">
    <location>
        <begin position="12"/>
        <end position="242"/>
    </location>
</feature>
<evidence type="ECO:0000256" key="1">
    <source>
        <dbReference type="ARBA" id="ARBA00022487"/>
    </source>
</evidence>
<dbReference type="Gene3D" id="3.40.50.1820">
    <property type="entry name" value="alpha/beta hydrolase"/>
    <property type="match status" value="1"/>
</dbReference>
<evidence type="ECO:0000256" key="2">
    <source>
        <dbReference type="ARBA" id="ARBA00022490"/>
    </source>
</evidence>
<proteinExistence type="inferred from homology"/>
<dbReference type="NCBIfam" id="TIGR01738">
    <property type="entry name" value="bioH"/>
    <property type="match status" value="1"/>
</dbReference>
<dbReference type="KEGG" id="plei:Q9312_09780"/>
<dbReference type="HAMAP" id="MF_01260">
    <property type="entry name" value="Carboxylester"/>
    <property type="match status" value="1"/>
</dbReference>
<dbReference type="InterPro" id="IPR000073">
    <property type="entry name" value="AB_hydrolase_1"/>
</dbReference>
<feature type="active site" evidence="5">
    <location>
        <position position="235"/>
    </location>
</feature>
<feature type="binding site" evidence="5">
    <location>
        <position position="20"/>
    </location>
    <ligand>
        <name>substrate</name>
    </ligand>
</feature>
<keyword evidence="1 5" id="KW-0719">Serine esterase</keyword>
<reference evidence="7 8" key="1">
    <citation type="submission" date="2023-08" db="EMBL/GenBank/DDBJ databases">
        <title>Pleionea litopenaei sp. nov., isolated from stomach of juvenile Litopenaeus vannamei.</title>
        <authorList>
            <person name="Rho A.M."/>
            <person name="Hwang C.Y."/>
        </authorList>
    </citation>
    <scope>NUCLEOTIDE SEQUENCE [LARGE SCALE GENOMIC DNA]</scope>
    <source>
        <strain evidence="7 8">HL-JVS1</strain>
    </source>
</reference>
<evidence type="ECO:0000259" key="6">
    <source>
        <dbReference type="Pfam" id="PF00561"/>
    </source>
</evidence>
<dbReference type="GO" id="GO:0005737">
    <property type="term" value="C:cytoplasm"/>
    <property type="evidence" value="ECO:0007669"/>
    <property type="project" value="UniProtKB-SubCell"/>
</dbReference>
<organism evidence="7 8">
    <name type="scientific">Pleionea litopenaei</name>
    <dbReference type="NCBI Taxonomy" id="3070815"/>
    <lineage>
        <taxon>Bacteria</taxon>
        <taxon>Pseudomonadati</taxon>
        <taxon>Pseudomonadota</taxon>
        <taxon>Gammaproteobacteria</taxon>
        <taxon>Oceanospirillales</taxon>
        <taxon>Pleioneaceae</taxon>
        <taxon>Pleionea</taxon>
    </lineage>
</organism>
<dbReference type="PRINTS" id="PR00111">
    <property type="entry name" value="ABHYDROLASE"/>
</dbReference>
<dbReference type="EC" id="3.1.1.85" evidence="5"/>
<feature type="binding site" evidence="5">
    <location>
        <begin position="81"/>
        <end position="82"/>
    </location>
    <ligand>
        <name>substrate</name>
    </ligand>
</feature>
<dbReference type="Pfam" id="PF00561">
    <property type="entry name" value="Abhydrolase_1"/>
    <property type="match status" value="1"/>
</dbReference>
<dbReference type="SUPFAM" id="SSF53474">
    <property type="entry name" value="alpha/beta-Hydrolases"/>
    <property type="match status" value="1"/>
</dbReference>
<comment type="similarity">
    <text evidence="5">Belongs to the AB hydrolase superfamily. Carboxylesterase BioH family.</text>
</comment>
<evidence type="ECO:0000256" key="4">
    <source>
        <dbReference type="ARBA" id="ARBA00022801"/>
    </source>
</evidence>
<evidence type="ECO:0000256" key="5">
    <source>
        <dbReference type="HAMAP-Rule" id="MF_01260"/>
    </source>
</evidence>
<dbReference type="GO" id="GO:0016020">
    <property type="term" value="C:membrane"/>
    <property type="evidence" value="ECO:0007669"/>
    <property type="project" value="TreeGrafter"/>
</dbReference>
<name>A0AA51RX79_9GAMM</name>
<gene>
    <name evidence="5 7" type="primary">bioH</name>
    <name evidence="7" type="ORF">Q9312_09780</name>
</gene>
<protein>
    <recommendedName>
        <fullName evidence="5">Pimeloyl-[acyl-carrier protein] methyl ester esterase</fullName>
        <ecNumber evidence="5">3.1.1.85</ecNumber>
    </recommendedName>
    <alternativeName>
        <fullName evidence="5">Biotin synthesis protein BioH</fullName>
    </alternativeName>
    <alternativeName>
        <fullName evidence="5">Carboxylesterase BioH</fullName>
    </alternativeName>
</protein>
<dbReference type="Proteomes" id="UP001239782">
    <property type="component" value="Chromosome"/>
</dbReference>
<evidence type="ECO:0000313" key="8">
    <source>
        <dbReference type="Proteomes" id="UP001239782"/>
    </source>
</evidence>
<keyword evidence="2 5" id="KW-0963">Cytoplasm</keyword>
<dbReference type="InterPro" id="IPR029058">
    <property type="entry name" value="AB_hydrolase_fold"/>
</dbReference>
<dbReference type="InterPro" id="IPR050266">
    <property type="entry name" value="AB_hydrolase_sf"/>
</dbReference>
<comment type="subunit">
    <text evidence="5">Monomer.</text>
</comment>
<comment type="subcellular location">
    <subcellularLocation>
        <location evidence="5">Cytoplasm</location>
    </subcellularLocation>
</comment>
<dbReference type="GO" id="GO:0090499">
    <property type="term" value="F:pimelyl-[acyl-carrier protein] methyl ester esterase activity"/>
    <property type="evidence" value="ECO:0007669"/>
    <property type="project" value="UniProtKB-EC"/>
</dbReference>